<feature type="domain" description="ATPase AAA-type core" evidence="3">
    <location>
        <begin position="444"/>
        <end position="544"/>
    </location>
</feature>
<accession>A0AAV8Y7X3</accession>
<evidence type="ECO:0000313" key="5">
    <source>
        <dbReference type="EMBL" id="KAJ8946678.1"/>
    </source>
</evidence>
<evidence type="ECO:0000259" key="4">
    <source>
        <dbReference type="Pfam" id="PF09262"/>
    </source>
</evidence>
<feature type="domain" description="Peroxisomal ATPase PEX1 N-terminal C-lobe" evidence="4">
    <location>
        <begin position="90"/>
        <end position="154"/>
    </location>
</feature>
<evidence type="ECO:0000256" key="2">
    <source>
        <dbReference type="ARBA" id="ARBA00022840"/>
    </source>
</evidence>
<dbReference type="GO" id="GO:0005777">
    <property type="term" value="C:peroxisome"/>
    <property type="evidence" value="ECO:0007669"/>
    <property type="project" value="InterPro"/>
</dbReference>
<comment type="caution">
    <text evidence="5">The sequence shown here is derived from an EMBL/GenBank/DDBJ whole genome shotgun (WGS) entry which is preliminary data.</text>
</comment>
<gene>
    <name evidence="5" type="ORF">NQ318_019993</name>
</gene>
<dbReference type="InterPro" id="IPR003959">
    <property type="entry name" value="ATPase_AAA_core"/>
</dbReference>
<sequence>MYERMLTVKYLTINNSFIYLPSSFKYLKPGSCVQLSYGDNETAYFSVTVLTVKLDDNSVGINSLYAKALGIKENELVTLSEISQLPTVNSITISPLNSNDYDVLELLAENIQSTLLDQIRVVNRGQKFVIWVGINISIVVYVESIKPVSPGVVITHHSFKETERELVANVEKHESVFNMEKLKSLTNSFSCHAEANTSLKNYLSFKKDLIYRLVPVESLPFFVKLKKHHKLFNVFACRKSFPNYCSKNNTLTTPVICSLTLLTNDLFSEKNVFVRLYVFEDVIDGFDINLEDNLFVDNLILDVFECKLGSRVFMKHVQDIISINEINIHTRKNYLFNVEEKFKSYLADNSEDSFLLNSGIVINIGENIKCSLTFSPAEAKFCVVDINVLRNCKYFVHEEIVTPKEHIIKPFNCDKFVRTVSNYQDIINAVVANFSVNENHWENVLICGKPGTGKSSLLKIIKETLKTYPNYIYTKTIYCKTVKGKTVDSLFKLLSTVYSHLVLYQPSVLILDDLCVLCESITGDENSPNAVYSDRISEMLHNFFKTHHKFQ</sequence>
<dbReference type="GO" id="GO:0005524">
    <property type="term" value="F:ATP binding"/>
    <property type="evidence" value="ECO:0007669"/>
    <property type="project" value="UniProtKB-KW"/>
</dbReference>
<dbReference type="InterPro" id="IPR029067">
    <property type="entry name" value="CDC48_domain_2-like_sf"/>
</dbReference>
<dbReference type="GO" id="GO:0007031">
    <property type="term" value="P:peroxisome organization"/>
    <property type="evidence" value="ECO:0007669"/>
    <property type="project" value="InterPro"/>
</dbReference>
<reference evidence="5" key="1">
    <citation type="journal article" date="2023" name="Insect Mol. Biol.">
        <title>Genome sequencing provides insights into the evolution of gene families encoding plant cell wall-degrading enzymes in longhorned beetles.</title>
        <authorList>
            <person name="Shin N.R."/>
            <person name="Okamura Y."/>
            <person name="Kirsch R."/>
            <person name="Pauchet Y."/>
        </authorList>
    </citation>
    <scope>NUCLEOTIDE SEQUENCE</scope>
    <source>
        <strain evidence="5">AMC_N1</strain>
    </source>
</reference>
<dbReference type="AlphaFoldDB" id="A0AAV8Y7X3"/>
<dbReference type="Gene3D" id="3.10.330.10">
    <property type="match status" value="1"/>
</dbReference>
<dbReference type="SUPFAM" id="SSF50692">
    <property type="entry name" value="ADC-like"/>
    <property type="match status" value="1"/>
</dbReference>
<dbReference type="Proteomes" id="UP001162162">
    <property type="component" value="Unassembled WGS sequence"/>
</dbReference>
<organism evidence="5 6">
    <name type="scientific">Aromia moschata</name>
    <dbReference type="NCBI Taxonomy" id="1265417"/>
    <lineage>
        <taxon>Eukaryota</taxon>
        <taxon>Metazoa</taxon>
        <taxon>Ecdysozoa</taxon>
        <taxon>Arthropoda</taxon>
        <taxon>Hexapoda</taxon>
        <taxon>Insecta</taxon>
        <taxon>Pterygota</taxon>
        <taxon>Neoptera</taxon>
        <taxon>Endopterygota</taxon>
        <taxon>Coleoptera</taxon>
        <taxon>Polyphaga</taxon>
        <taxon>Cucujiformia</taxon>
        <taxon>Chrysomeloidea</taxon>
        <taxon>Cerambycidae</taxon>
        <taxon>Cerambycinae</taxon>
        <taxon>Callichromatini</taxon>
        <taxon>Aromia</taxon>
    </lineage>
</organism>
<dbReference type="InterPro" id="IPR009010">
    <property type="entry name" value="Asp_de-COase-like_dom_sf"/>
</dbReference>
<keyword evidence="2" id="KW-0067">ATP-binding</keyword>
<dbReference type="Gene3D" id="2.40.40.20">
    <property type="match status" value="1"/>
</dbReference>
<dbReference type="GO" id="GO:0016887">
    <property type="term" value="F:ATP hydrolysis activity"/>
    <property type="evidence" value="ECO:0007669"/>
    <property type="project" value="InterPro"/>
</dbReference>
<evidence type="ECO:0000256" key="1">
    <source>
        <dbReference type="ARBA" id="ARBA00022741"/>
    </source>
</evidence>
<keyword evidence="6" id="KW-1185">Reference proteome</keyword>
<protein>
    <submittedName>
        <fullName evidence="5">Uncharacterized protein</fullName>
    </submittedName>
</protein>
<proteinExistence type="predicted"/>
<name>A0AAV8Y7X3_9CUCU</name>
<dbReference type="Pfam" id="PF00004">
    <property type="entry name" value="AAA"/>
    <property type="match status" value="1"/>
</dbReference>
<evidence type="ECO:0000313" key="6">
    <source>
        <dbReference type="Proteomes" id="UP001162162"/>
    </source>
</evidence>
<dbReference type="SUPFAM" id="SSF54585">
    <property type="entry name" value="Cdc48 domain 2-like"/>
    <property type="match status" value="1"/>
</dbReference>
<dbReference type="SUPFAM" id="SSF52540">
    <property type="entry name" value="P-loop containing nucleoside triphosphate hydrolases"/>
    <property type="match status" value="1"/>
</dbReference>
<dbReference type="InterPro" id="IPR015342">
    <property type="entry name" value="PEX1-N_C-lobe"/>
</dbReference>
<dbReference type="Gene3D" id="3.40.50.300">
    <property type="entry name" value="P-loop containing nucleotide triphosphate hydrolases"/>
    <property type="match status" value="1"/>
</dbReference>
<dbReference type="InterPro" id="IPR027417">
    <property type="entry name" value="P-loop_NTPase"/>
</dbReference>
<dbReference type="EMBL" id="JAPWTK010000180">
    <property type="protein sequence ID" value="KAJ8946678.1"/>
    <property type="molecule type" value="Genomic_DNA"/>
</dbReference>
<keyword evidence="1" id="KW-0547">Nucleotide-binding</keyword>
<dbReference type="Pfam" id="PF09262">
    <property type="entry name" value="PEX-1N"/>
    <property type="match status" value="1"/>
</dbReference>
<evidence type="ECO:0000259" key="3">
    <source>
        <dbReference type="Pfam" id="PF00004"/>
    </source>
</evidence>